<keyword evidence="9 11" id="KW-0868">Chloride</keyword>
<evidence type="ECO:0000313" key="25">
    <source>
        <dbReference type="EMBL" id="HAB0971682.1"/>
    </source>
</evidence>
<evidence type="ECO:0000256" key="4">
    <source>
        <dbReference type="ARBA" id="ARBA00006171"/>
    </source>
</evidence>
<dbReference type="EMBL" id="AALDNI010000008">
    <property type="protein sequence ID" value="ECY5340660.1"/>
    <property type="molecule type" value="Genomic_DNA"/>
</dbReference>
<dbReference type="Proteomes" id="UP000839907">
    <property type="component" value="Unassembled WGS sequence"/>
</dbReference>
<dbReference type="EMBL" id="DAANRL010000004">
    <property type="protein sequence ID" value="HAD1103551.1"/>
    <property type="molecule type" value="Genomic_DNA"/>
</dbReference>
<dbReference type="SMR" id="A0A0D6I7D1"/>
<dbReference type="InterPro" id="IPR023198">
    <property type="entry name" value="PGP-like_dom2"/>
</dbReference>
<dbReference type="NCBIfam" id="TIGR01549">
    <property type="entry name" value="HAD-SF-IA-v1"/>
    <property type="match status" value="1"/>
</dbReference>
<dbReference type="PATRIC" id="fig|59201.158.peg.3766"/>
<dbReference type="Proteomes" id="UP000839914">
    <property type="component" value="Unassembled WGS sequence"/>
</dbReference>
<dbReference type="EMBL" id="RVDJ01000010">
    <property type="protein sequence ID" value="MLP85958.1"/>
    <property type="molecule type" value="Genomic_DNA"/>
</dbReference>
<dbReference type="Proteomes" id="UP000885385">
    <property type="component" value="Unassembled WGS sequence"/>
</dbReference>
<evidence type="ECO:0000313" key="24">
    <source>
        <dbReference type="EMBL" id="EDI6665184.1"/>
    </source>
</evidence>
<evidence type="ECO:0000313" key="26">
    <source>
        <dbReference type="EMBL" id="HAD1103551.1"/>
    </source>
</evidence>
<evidence type="ECO:0000256" key="5">
    <source>
        <dbReference type="ARBA" id="ARBA00013078"/>
    </source>
</evidence>
<dbReference type="HAMAP" id="MF_00495">
    <property type="entry name" value="GPH_hydrolase_bact"/>
    <property type="match status" value="1"/>
</dbReference>
<evidence type="ECO:0000313" key="22">
    <source>
        <dbReference type="EMBL" id="ECW0640337.1"/>
    </source>
</evidence>
<dbReference type="Proteomes" id="UP000885258">
    <property type="component" value="Unassembled WGS sequence"/>
</dbReference>
<feature type="binding site" evidence="11">
    <location>
        <position position="192"/>
    </location>
    <ligand>
        <name>Mg(2+)</name>
        <dbReference type="ChEBI" id="CHEBI:18420"/>
    </ligand>
</feature>
<dbReference type="AlphaFoldDB" id="A0A0D6I7D1"/>
<evidence type="ECO:0000256" key="9">
    <source>
        <dbReference type="ARBA" id="ARBA00023214"/>
    </source>
</evidence>
<evidence type="ECO:0000313" key="20">
    <source>
        <dbReference type="EMBL" id="ECU8353756.1"/>
    </source>
</evidence>
<reference evidence="18 32" key="4">
    <citation type="submission" date="2018-07" db="EMBL/GenBank/DDBJ databases">
        <authorList>
            <consortium name="GenomeTrakr network: Whole genome sequencing for foodborne pathogen traceback"/>
        </authorList>
    </citation>
    <scope>NUCLEOTIDE SEQUENCE [LARGE SCALE GENOMIC DNA]</scope>
    <source>
        <strain evidence="22">AUSMDU00020735</strain>
        <strain evidence="18 32">VA_WGS-00080</strain>
    </source>
</reference>
<dbReference type="EMBL" id="RSUA01000041">
    <property type="protein sequence ID" value="MIT50880.1"/>
    <property type="molecule type" value="Genomic_DNA"/>
</dbReference>
<evidence type="ECO:0000313" key="28">
    <source>
        <dbReference type="EMBL" id="MIT50880.1"/>
    </source>
</evidence>
<proteinExistence type="inferred from homology"/>
<dbReference type="InterPro" id="IPR037512">
    <property type="entry name" value="PGPase_prok"/>
</dbReference>
<evidence type="ECO:0000256" key="11">
    <source>
        <dbReference type="HAMAP-Rule" id="MF_00495"/>
    </source>
</evidence>
<dbReference type="Gene3D" id="1.10.150.240">
    <property type="entry name" value="Putative phosphatase, domain 2"/>
    <property type="match status" value="1"/>
</dbReference>
<comment type="function">
    <text evidence="11">Specifically catalyzes the dephosphorylation of 2-phosphoglycolate. Is involved in the dissimilation of the intracellular 2-phosphoglycolate formed during the DNA repair of 3'-phosphoglycolate ends, a major class of DNA lesions induced by oxidative stress.</text>
</comment>
<accession>A0A0D6I7D1</accession>
<dbReference type="InterPro" id="IPR041492">
    <property type="entry name" value="HAD_2"/>
</dbReference>
<reference evidence="12 30" key="2">
    <citation type="journal article" date="2015" name="Genome Announc.">
        <title>Complete Genome Sequencing of a Multidrug-Resistant and Human-Invasive Salmonella enterica Serovar Typhimurium Strain of the Emerging Sequence Type 213 Genotype.</title>
        <authorList>
            <person name="Calva E."/>
            <person name="Silva C."/>
            <person name="Zaidi M.B."/>
            <person name="Sanchez-Flores A."/>
            <person name="Estrada K."/>
            <person name="Silva G.G."/>
            <person name="Soto-Jimenez L.M."/>
            <person name="Wiesner M."/>
            <person name="Fernandez-Mora M."/>
            <person name="Edwards R.A."/>
            <person name="Vinuesa P."/>
        </authorList>
    </citation>
    <scope>NUCLEOTIDE SEQUENCE [LARGE SCALE GENOMIC DNA]</scope>
    <source>
        <strain evidence="12 30">YU39</strain>
    </source>
</reference>
<evidence type="ECO:0000256" key="7">
    <source>
        <dbReference type="ARBA" id="ARBA00022801"/>
    </source>
</evidence>
<comment type="cofactor">
    <cofactor evidence="11">
        <name>chloride</name>
        <dbReference type="ChEBI" id="CHEBI:17996"/>
    </cofactor>
</comment>
<evidence type="ECO:0000313" key="15">
    <source>
        <dbReference type="EMBL" id="EBW5465499.1"/>
    </source>
</evidence>
<dbReference type="Proteomes" id="UP000839908">
    <property type="component" value="Unassembled WGS sequence"/>
</dbReference>
<dbReference type="NCBIfam" id="NF009695">
    <property type="entry name" value="PRK13222.1-2"/>
    <property type="match status" value="1"/>
</dbReference>
<dbReference type="Proteomes" id="UP000338496">
    <property type="component" value="Unassembled WGS sequence"/>
</dbReference>
<evidence type="ECO:0000313" key="19">
    <source>
        <dbReference type="EMBL" id="ECF1545934.1"/>
    </source>
</evidence>
<reference evidence="20" key="6">
    <citation type="submission" date="2018-08" db="EMBL/GenBank/DDBJ databases">
        <authorList>
            <consortium name="PulseNet: The National Subtyping Network for Foodborne Disease Surveillance"/>
            <person name="Tarr C.L."/>
            <person name="Trees E."/>
            <person name="Katz L.S."/>
            <person name="Carleton-Romer H.A."/>
            <person name="Stroika S."/>
            <person name="Kucerova Z."/>
            <person name="Roache K.F."/>
            <person name="Sabol A.L."/>
            <person name="Besser J."/>
            <person name="Gerner-Smidt P."/>
        </authorList>
    </citation>
    <scope>NUCLEOTIDE SEQUENCE [LARGE SCALE GENOMIC DNA]</scope>
    <source>
        <strain evidence="20">PNUSAS008736</strain>
        <strain evidence="24">PNUSAS016739</strain>
    </source>
</reference>
<evidence type="ECO:0000313" key="14">
    <source>
        <dbReference type="EMBL" id="EBW3627983.1"/>
    </source>
</evidence>
<dbReference type="EMBL" id="AAIGQE010000003">
    <property type="protein sequence ID" value="ECE0294801.1"/>
    <property type="molecule type" value="Genomic_DNA"/>
</dbReference>
<reference evidence="27 31" key="1">
    <citation type="submission" date="2014-09" db="EMBL/GenBank/DDBJ databases">
        <title>Salmonella Genotype and Phenotype Association.</title>
        <authorList>
            <person name="Chen Y."/>
            <person name="Folster J."/>
            <person name="Ayers S."/>
            <person name="Kabera C."/>
            <person name="Li C."/>
            <person name="Mukherjee S."/>
            <person name="Lam C."/>
            <person name="Zhao S."/>
            <person name="McDermott P."/>
        </authorList>
    </citation>
    <scope>NUCLEOTIDE SEQUENCE [LARGE SCALE GENOMIC DNA]</scope>
    <source>
        <strain evidence="27 31">CVM N32045</strain>
    </source>
</reference>
<reference evidence="26" key="7">
    <citation type="submission" date="2019-08" db="EMBL/GenBank/DDBJ databases">
        <authorList>
            <consortium name="NCBI Pathogen Detection Project"/>
        </authorList>
    </citation>
    <scope>NUCLEOTIDE SEQUENCE</scope>
    <source>
        <strain evidence="25">Salmonella enterica</strain>
        <strain evidence="26">SSI_AA586</strain>
    </source>
</reference>
<dbReference type="InterPro" id="IPR036412">
    <property type="entry name" value="HAD-like_sf"/>
</dbReference>
<accession>A0A0F7JCI3</accession>
<dbReference type="Proteomes" id="UP000839905">
    <property type="component" value="Unassembled WGS sequence"/>
</dbReference>
<dbReference type="EMBL" id="AAHNIA010000002">
    <property type="protein sequence ID" value="EBY1700820.1"/>
    <property type="molecule type" value="Genomic_DNA"/>
</dbReference>
<dbReference type="GO" id="GO:0005975">
    <property type="term" value="P:carbohydrate metabolic process"/>
    <property type="evidence" value="ECO:0007669"/>
    <property type="project" value="InterPro"/>
</dbReference>
<dbReference type="Proteomes" id="UP000839616">
    <property type="component" value="Unassembled WGS sequence"/>
</dbReference>
<name>A0A0D6I7D1_SALTM</name>
<evidence type="ECO:0000313" key="21">
    <source>
        <dbReference type="EMBL" id="ECV8762716.1"/>
    </source>
</evidence>
<dbReference type="EMBL" id="AAMLUT010000005">
    <property type="protein sequence ID" value="EDI6665184.1"/>
    <property type="molecule type" value="Genomic_DNA"/>
</dbReference>
<sequence length="252" mass="27303">MDKLQNIRGVAFDLDGTLVDSAPGLAAAVDMALYALELPVAGEERVITWIGNGADVLMERALTWAREERATLRKTMGKPPVDEDIPAEEQVRILRKLFDRYYGEVAEEGTVLFPHVADTLGALHASGLSLGLVTNKPTPFVAPLLESLDIAKYFSVVIGGDDVQNKKPHPEPLLLVASRLGMMPEQMLFVGDSRNDIQAAKAAGCPSVGLTYGYNYGEAIALSEPDVIYDSFNDLLPALGLPHSDNQEIKND</sequence>
<dbReference type="Proteomes" id="UP000839915">
    <property type="component" value="Unassembled WGS sequence"/>
</dbReference>
<dbReference type="EMBL" id="AAKRET010000007">
    <property type="protein sequence ID" value="ECU8353756.1"/>
    <property type="molecule type" value="Genomic_DNA"/>
</dbReference>
<evidence type="ECO:0000313" key="32">
    <source>
        <dbReference type="Proteomes" id="UP000338496"/>
    </source>
</evidence>
<dbReference type="PANTHER" id="PTHR43434">
    <property type="entry name" value="PHOSPHOGLYCOLATE PHOSPHATASE"/>
    <property type="match status" value="1"/>
</dbReference>
<dbReference type="NCBIfam" id="TIGR01449">
    <property type="entry name" value="PGP_bact"/>
    <property type="match status" value="1"/>
</dbReference>
<dbReference type="PRINTS" id="PR00413">
    <property type="entry name" value="HADHALOGNASE"/>
</dbReference>
<dbReference type="NCBIfam" id="NF009694">
    <property type="entry name" value="PRK13222.1-1"/>
    <property type="match status" value="1"/>
</dbReference>
<dbReference type="GO" id="GO:0006281">
    <property type="term" value="P:DNA repair"/>
    <property type="evidence" value="ECO:0007669"/>
    <property type="project" value="TreeGrafter"/>
</dbReference>
<dbReference type="EMBL" id="AAHDPU010000009">
    <property type="protein sequence ID" value="EBU9272951.1"/>
    <property type="molecule type" value="Genomic_DNA"/>
</dbReference>
<feature type="binding site" evidence="11">
    <location>
        <position position="13"/>
    </location>
    <ligand>
        <name>Mg(2+)</name>
        <dbReference type="ChEBI" id="CHEBI:18420"/>
    </ligand>
</feature>
<evidence type="ECO:0000256" key="8">
    <source>
        <dbReference type="ARBA" id="ARBA00022842"/>
    </source>
</evidence>
<keyword evidence="6 11" id="KW-0479">Metal-binding</keyword>
<comment type="similarity">
    <text evidence="4 11">Belongs to the HAD-like hydrolase superfamily. CbbY/CbbZ/Gph/YieH family.</text>
</comment>
<dbReference type="EMBL" id="AAHIDF010000006">
    <property type="protein sequence ID" value="EBW3627983.1"/>
    <property type="molecule type" value="Genomic_DNA"/>
</dbReference>
<dbReference type="SUPFAM" id="SSF56784">
    <property type="entry name" value="HAD-like"/>
    <property type="match status" value="1"/>
</dbReference>
<comment type="catalytic activity">
    <reaction evidence="1 11">
        <text>2-phosphoglycolate + H2O = glycolate + phosphate</text>
        <dbReference type="Rhea" id="RHEA:14369"/>
        <dbReference type="ChEBI" id="CHEBI:15377"/>
        <dbReference type="ChEBI" id="CHEBI:29805"/>
        <dbReference type="ChEBI" id="CHEBI:43474"/>
        <dbReference type="ChEBI" id="CHEBI:58033"/>
        <dbReference type="EC" id="3.1.3.18"/>
    </reaction>
</comment>
<gene>
    <name evidence="12" type="primary">gph</name>
    <name evidence="21" type="ORF">AAB27_17665</name>
    <name evidence="28" type="ORF">AU613_18705</name>
    <name evidence="23" type="ORF">AVC05_05310</name>
    <name evidence="20" type="ORF">B1P38_09160</name>
    <name evidence="18" type="ORF">CE70_06250</name>
    <name evidence="24" type="ORF">CFF59_07905</name>
    <name evidence="27" type="ORF">DD95_06060</name>
    <name evidence="13" type="ORF">DMO92_12905</name>
    <name evidence="14" type="ORF">DPF41_07725</name>
    <name evidence="15" type="ORF">DPS76_24195</name>
    <name evidence="29" type="ORF">DRM14_11615</name>
    <name evidence="16" type="ORF">DU071_02415</name>
    <name evidence="19" type="ORF">E0935_22185</name>
    <name evidence="17" type="ORF">EER35_04915</name>
    <name evidence="22" type="ORF">F3R12_10815</name>
    <name evidence="26" type="ORF">G0O87_08830</name>
    <name evidence="25" type="ORF">GB466_14095</name>
    <name evidence="12" type="ORF">SE14_03697</name>
</gene>
<evidence type="ECO:0000313" key="18">
    <source>
        <dbReference type="EMBL" id="ECE0294801.1"/>
    </source>
</evidence>
<dbReference type="FunFam" id="3.40.50.1000:FF:000022">
    <property type="entry name" value="Phosphoglycolate phosphatase"/>
    <property type="match status" value="1"/>
</dbReference>
<dbReference type="Proteomes" id="UP000034636">
    <property type="component" value="Chromosome"/>
</dbReference>
<keyword evidence="8 11" id="KW-0460">Magnesium</keyword>
<dbReference type="Gene3D" id="3.40.50.1000">
    <property type="entry name" value="HAD superfamily/HAD-like"/>
    <property type="match status" value="1"/>
</dbReference>
<dbReference type="GO" id="GO:0008967">
    <property type="term" value="F:phosphoglycolate phosphatase activity"/>
    <property type="evidence" value="ECO:0007669"/>
    <property type="project" value="UniProtKB-UniRule"/>
</dbReference>
<dbReference type="CDD" id="cd16417">
    <property type="entry name" value="HAD_PGPase"/>
    <property type="match status" value="1"/>
</dbReference>
<dbReference type="PANTHER" id="PTHR43434:SF1">
    <property type="entry name" value="PHOSPHOGLYCOLATE PHOSPHATASE"/>
    <property type="match status" value="1"/>
</dbReference>
<dbReference type="InterPro" id="IPR006439">
    <property type="entry name" value="HAD-SF_hydro_IA"/>
</dbReference>
<dbReference type="Proteomes" id="UP000839617">
    <property type="component" value="Unassembled WGS sequence"/>
</dbReference>
<protein>
    <recommendedName>
        <fullName evidence="5 11">Phosphoglycolate phosphatase</fullName>
        <shortName evidence="11">PGP</shortName>
        <shortName evidence="11">PGPase</shortName>
        <ecNumber evidence="5 11">3.1.3.18</ecNumber>
    </recommendedName>
</protein>
<dbReference type="RefSeq" id="WP_000359655.1">
    <property type="nucleotide sequence ID" value="NZ_AP023291.1"/>
</dbReference>
<evidence type="ECO:0000313" key="12">
    <source>
        <dbReference type="EMBL" id="AKH09113.1"/>
    </source>
</evidence>
<feature type="binding site" evidence="11">
    <location>
        <position position="15"/>
    </location>
    <ligand>
        <name>Mg(2+)</name>
        <dbReference type="ChEBI" id="CHEBI:18420"/>
    </ligand>
</feature>
<organism evidence="26">
    <name type="scientific">Salmonella typhimurium</name>
    <dbReference type="NCBI Taxonomy" id="90371"/>
    <lineage>
        <taxon>Bacteria</taxon>
        <taxon>Pseudomonadati</taxon>
        <taxon>Pseudomonadota</taxon>
        <taxon>Gammaproteobacteria</taxon>
        <taxon>Enterobacterales</taxon>
        <taxon>Enterobacteriaceae</taxon>
        <taxon>Salmonella</taxon>
    </lineage>
</organism>
<dbReference type="GO" id="GO:0046295">
    <property type="term" value="P:glycolate biosynthetic process"/>
    <property type="evidence" value="ECO:0007669"/>
    <property type="project" value="UniProtKB-UniRule"/>
</dbReference>
<dbReference type="NCBIfam" id="TIGR01509">
    <property type="entry name" value="HAD-SF-IA-v3"/>
    <property type="match status" value="1"/>
</dbReference>
<dbReference type="Proteomes" id="UP000839581">
    <property type="component" value="Unassembled WGS sequence"/>
</dbReference>
<evidence type="ECO:0000256" key="2">
    <source>
        <dbReference type="ARBA" id="ARBA00001946"/>
    </source>
</evidence>
<dbReference type="NCBIfam" id="NF009697">
    <property type="entry name" value="PRK13222.1-4"/>
    <property type="match status" value="1"/>
</dbReference>
<dbReference type="SFLD" id="SFLDS00003">
    <property type="entry name" value="Haloacid_Dehalogenase"/>
    <property type="match status" value="1"/>
</dbReference>
<evidence type="ECO:0000256" key="6">
    <source>
        <dbReference type="ARBA" id="ARBA00022723"/>
    </source>
</evidence>
<comment type="pathway">
    <text evidence="3 11">Organic acid metabolism; glycolate biosynthesis; glycolate from 2-phosphoglycolate: step 1/1.</text>
</comment>
<evidence type="ECO:0000313" key="17">
    <source>
        <dbReference type="EMBL" id="EBZ6920332.1"/>
    </source>
</evidence>
<dbReference type="SFLD" id="SFLDG01129">
    <property type="entry name" value="C1.5:_HAD__Beta-PGM__Phosphata"/>
    <property type="match status" value="1"/>
</dbReference>
<evidence type="ECO:0000313" key="31">
    <source>
        <dbReference type="Proteomes" id="UP000054461"/>
    </source>
</evidence>
<dbReference type="Proteomes" id="UP000839595">
    <property type="component" value="Unassembled WGS sequence"/>
</dbReference>
<evidence type="ECO:0000313" key="16">
    <source>
        <dbReference type="EMBL" id="EBY1700820.1"/>
    </source>
</evidence>
<evidence type="ECO:0000256" key="10">
    <source>
        <dbReference type="ARBA" id="ARBA00023277"/>
    </source>
</evidence>
<dbReference type="Pfam" id="PF13419">
    <property type="entry name" value="HAD_2"/>
    <property type="match status" value="1"/>
</dbReference>
<reference evidence="26" key="3">
    <citation type="journal article" date="2018" name="Genome Biol.">
        <title>SKESA: strategic k-mer extension for scrupulous assemblies.</title>
        <authorList>
            <person name="Souvorov A."/>
            <person name="Agarwala R."/>
            <person name="Lipman D.J."/>
        </authorList>
    </citation>
    <scope>NUCLEOTIDE SEQUENCE</scope>
    <source>
        <strain evidence="25">Salmonella enterica</strain>
        <strain evidence="26">SSI_AA586</strain>
    </source>
</reference>
<dbReference type="UniPathway" id="UPA00865">
    <property type="reaction ID" value="UER00834"/>
</dbReference>
<keyword evidence="7 11" id="KW-0378">Hydrolase</keyword>
<evidence type="ECO:0000256" key="3">
    <source>
        <dbReference type="ARBA" id="ARBA00004818"/>
    </source>
</evidence>
<dbReference type="OMA" id="YLCGKFG"/>
<dbReference type="InterPro" id="IPR050155">
    <property type="entry name" value="HAD-like_hydrolase_sf"/>
</dbReference>
<dbReference type="InterPro" id="IPR023214">
    <property type="entry name" value="HAD_sf"/>
</dbReference>
<dbReference type="EMBL" id="AAKUOT010000041">
    <property type="protein sequence ID" value="ECV8762716.1"/>
    <property type="molecule type" value="Genomic_DNA"/>
</dbReference>
<evidence type="ECO:0000313" key="23">
    <source>
        <dbReference type="EMBL" id="ECY5340660.1"/>
    </source>
</evidence>
<dbReference type="EMBL" id="AAHIPE010000049">
    <property type="protein sequence ID" value="EBW5465499.1"/>
    <property type="molecule type" value="Genomic_DNA"/>
</dbReference>
<dbReference type="GO" id="GO:0005829">
    <property type="term" value="C:cytosol"/>
    <property type="evidence" value="ECO:0007669"/>
    <property type="project" value="TreeGrafter"/>
</dbReference>
<dbReference type="EMBL" id="CP011428">
    <property type="protein sequence ID" value="AKH09113.1"/>
    <property type="molecule type" value="Genomic_DNA"/>
</dbReference>
<dbReference type="EC" id="3.1.3.18" evidence="5 11"/>
<dbReference type="Proteomes" id="UP000054461">
    <property type="component" value="Unassembled WGS sequence"/>
</dbReference>
<reference evidence="16" key="5">
    <citation type="submission" date="2018-07" db="EMBL/GenBank/DDBJ databases">
        <authorList>
            <person name="Ashton P.M."/>
            <person name="Dallman T."/>
            <person name="Nair S."/>
            <person name="De Pinna E."/>
            <person name="Peters T."/>
            <person name="Grant K."/>
        </authorList>
    </citation>
    <scope>NUCLEOTIDE SEQUENCE [LARGE SCALE GENOMIC DNA]</scope>
    <source>
        <strain evidence="14">231108</strain>
        <strain evidence="19">265852</strain>
        <strain evidence="28">29290</strain>
        <strain evidence="16">356083</strain>
        <strain evidence="15">422529</strain>
        <strain evidence="29">425567</strain>
        <strain evidence="23">43916</strain>
        <strain evidence="13">488670</strain>
        <strain evidence="17">632340</strain>
        <strain evidence="21">86846</strain>
    </source>
</reference>
<dbReference type="GO" id="GO:0046872">
    <property type="term" value="F:metal ion binding"/>
    <property type="evidence" value="ECO:0007669"/>
    <property type="project" value="UniProtKB-KW"/>
</dbReference>
<dbReference type="EMBL" id="DAAFPQ010000010">
    <property type="protein sequence ID" value="HAB0971682.1"/>
    <property type="molecule type" value="Genomic_DNA"/>
</dbReference>
<dbReference type="Proteomes" id="UP000839909">
    <property type="component" value="Unassembled WGS sequence"/>
</dbReference>
<feature type="active site" description="Nucleophile" evidence="11">
    <location>
        <position position="13"/>
    </location>
</feature>
<comment type="cofactor">
    <cofactor evidence="2 11">
        <name>Mg(2+)</name>
        <dbReference type="ChEBI" id="CHEBI:18420"/>
    </cofactor>
</comment>
<comment type="subunit">
    <text evidence="11">Monomer.</text>
</comment>
<evidence type="ECO:0000256" key="1">
    <source>
        <dbReference type="ARBA" id="ARBA00000830"/>
    </source>
</evidence>
<dbReference type="EMBL" id="AAKVET010000005">
    <property type="protein sequence ID" value="ECW0640337.1"/>
    <property type="molecule type" value="Genomic_DNA"/>
</dbReference>
<evidence type="ECO:0000313" key="13">
    <source>
        <dbReference type="EMBL" id="EBU9272951.1"/>
    </source>
</evidence>
<dbReference type="eggNOG" id="COG0546">
    <property type="taxonomic scope" value="Bacteria"/>
</dbReference>
<dbReference type="Proteomes" id="UP000839911">
    <property type="component" value="Unassembled WGS sequence"/>
</dbReference>
<keyword evidence="10 11" id="KW-0119">Carbohydrate metabolism</keyword>
<evidence type="ECO:0000313" key="30">
    <source>
        <dbReference type="Proteomes" id="UP000034636"/>
    </source>
</evidence>
<dbReference type="FunFam" id="1.10.150.240:FF:000003">
    <property type="entry name" value="Phosphoglycolate phosphatase"/>
    <property type="match status" value="1"/>
</dbReference>
<dbReference type="SFLD" id="SFLDG01135">
    <property type="entry name" value="C1.5.6:_HAD__Beta-PGM__Phospha"/>
    <property type="match status" value="1"/>
</dbReference>
<evidence type="ECO:0000313" key="27">
    <source>
        <dbReference type="EMBL" id="KTZ13979.1"/>
    </source>
</evidence>
<dbReference type="KEGG" id="seni:CY43_18105"/>
<dbReference type="EMBL" id="AAHRYM010000003">
    <property type="protein sequence ID" value="EBZ6920332.1"/>
    <property type="molecule type" value="Genomic_DNA"/>
</dbReference>
<accession>A0A0M2J4Y1</accession>
<dbReference type="EMBL" id="AAIKGB010000032">
    <property type="protein sequence ID" value="ECF1545934.1"/>
    <property type="molecule type" value="Genomic_DNA"/>
</dbReference>
<evidence type="ECO:0000313" key="29">
    <source>
        <dbReference type="EMBL" id="MLP85958.1"/>
    </source>
</evidence>
<dbReference type="EMBL" id="JYVU01000013">
    <property type="protein sequence ID" value="KTZ13979.1"/>
    <property type="molecule type" value="Genomic_DNA"/>
</dbReference>